<proteinExistence type="predicted"/>
<dbReference type="PROSITE" id="PS51318">
    <property type="entry name" value="TAT"/>
    <property type="match status" value="1"/>
</dbReference>
<dbReference type="SUPFAM" id="SSF49319">
    <property type="entry name" value="Actinoxanthin-like"/>
    <property type="match status" value="2"/>
</dbReference>
<feature type="region of interest" description="Disordered" evidence="1">
    <location>
        <begin position="619"/>
        <end position="640"/>
    </location>
</feature>
<protein>
    <submittedName>
        <fullName evidence="4">Immunoglobulin I-set domain protein</fullName>
    </submittedName>
</protein>
<feature type="chain" id="PRO_5045066559" evidence="3">
    <location>
        <begin position="30"/>
        <end position="877"/>
    </location>
</feature>
<feature type="region of interest" description="Disordered" evidence="1">
    <location>
        <begin position="778"/>
        <end position="836"/>
    </location>
</feature>
<dbReference type="InterPro" id="IPR027273">
    <property type="entry name" value="Neocarzinostatin-like"/>
</dbReference>
<evidence type="ECO:0000313" key="4">
    <source>
        <dbReference type="EMBL" id="MFM9612256.1"/>
    </source>
</evidence>
<reference evidence="4 5" key="1">
    <citation type="submission" date="2024-12" db="EMBL/GenBank/DDBJ databases">
        <title>Forecasting of Potato common scab and diversities of Pathogenic streptomyces spp. in china.</title>
        <authorList>
            <person name="Handique U."/>
            <person name="Wu J."/>
        </authorList>
    </citation>
    <scope>NUCLEOTIDE SEQUENCE [LARGE SCALE GENOMIC DNA]</scope>
    <source>
        <strain evidence="4 5">ZRIMU1530</strain>
    </source>
</reference>
<dbReference type="Gene3D" id="2.60.40.230">
    <property type="entry name" value="Neocarzinostatin-like"/>
    <property type="match status" value="2"/>
</dbReference>
<keyword evidence="2" id="KW-0472">Membrane</keyword>
<dbReference type="InterPro" id="IPR013783">
    <property type="entry name" value="Ig-like_fold"/>
</dbReference>
<gene>
    <name evidence="4" type="ORF">ACKI18_26525</name>
</gene>
<keyword evidence="3" id="KW-0732">Signal</keyword>
<sequence>MTDDTPARRLRRPAALLGAVALVAAAATAVTVGPAARAADTPRTAYGKDGQRLTVSASAGLNPEGETLRVTGAGYDVTKGVYVALCKDNGDNRIPTPCLGGADQTGGSGASRWIVPADSTEAPAGVAEKWGAGGTFDVRLDIEAEDGGLDCTRVACSVVTRVDHNAPGDRSQDVRIPVTFQGQDPGGGEDGGVDVPAGTVSYARAAEFTTAGRPLDVLVHPDSGKLYVGSDNIPDTADLAEQGLYALDPATGKALGHIAQAPGAGGTFAARVVRQIIAALPGDGVSFHFPLRGLATAKDGDARAEGSWLNGATVTGTGPATASTVLVAQGATLSEVETRTGTVRRSISLEGGAQLGVDAANGVAWSVGSADGKKVLRRVDTRSAAFAVTATAELPAGSVYFVETDPANGNVWVAVDDDVLVLDRNGVALRTLTAKDRPLAMAFDKTSRRAFVLREDYGTAAEGADGTGSLQILDSATFEQAAAPVALPGSIAGTVYAGVAVTPGATSVYLTKYAESKVVKVDLRVSPRVTQTPTDQAVSAGDKVSFVAAAEGVPAPGQKWEVSADDGQTWNVVAGATSRTYSFTARAAQDGYRYRVVFSNAGGTTRSSEFTLTVREAGATNGGGTTTGGGGTPTGPSGTRTVTGAEGQKLTVTPVNGLAVERQTVKVTGSGYDEDKGIYVALCVDNGAGQLPTPCVGGVDMTGASHSSAWISSNPPDYGKELATPYGDGGTFSVSLTLDAKDAYTDCFKVTCVLATRADHTLSGDRSQDVKVPVSFVGQEPVETDPGTGTGGGSGASGGTTGTTGGTGSTGGDSSTTGTRGTTGTTGTSSSGGSLGGTTTAGGSLASTGVTVGAVAGIAALLTVAGVYAVRRARALR</sequence>
<feature type="transmembrane region" description="Helical" evidence="2">
    <location>
        <begin position="850"/>
        <end position="870"/>
    </location>
</feature>
<feature type="signal peptide" evidence="3">
    <location>
        <begin position="1"/>
        <end position="29"/>
    </location>
</feature>
<keyword evidence="2" id="KW-0812">Transmembrane</keyword>
<evidence type="ECO:0000313" key="5">
    <source>
        <dbReference type="Proteomes" id="UP001631957"/>
    </source>
</evidence>
<dbReference type="Gene3D" id="2.60.40.10">
    <property type="entry name" value="Immunoglobulins"/>
    <property type="match status" value="1"/>
</dbReference>
<keyword evidence="5" id="KW-1185">Reference proteome</keyword>
<evidence type="ECO:0000256" key="3">
    <source>
        <dbReference type="SAM" id="SignalP"/>
    </source>
</evidence>
<evidence type="ECO:0000256" key="1">
    <source>
        <dbReference type="SAM" id="MobiDB-lite"/>
    </source>
</evidence>
<dbReference type="SUPFAM" id="SSF75011">
    <property type="entry name" value="3-carboxy-cis,cis-mucoante lactonizing enzyme"/>
    <property type="match status" value="1"/>
</dbReference>
<organism evidence="4 5">
    <name type="scientific">Streptomyces niveiscabiei</name>
    <dbReference type="NCBI Taxonomy" id="164115"/>
    <lineage>
        <taxon>Bacteria</taxon>
        <taxon>Bacillati</taxon>
        <taxon>Actinomycetota</taxon>
        <taxon>Actinomycetes</taxon>
        <taxon>Kitasatosporales</taxon>
        <taxon>Streptomycetaceae</taxon>
        <taxon>Streptomyces</taxon>
    </lineage>
</organism>
<keyword evidence="2" id="KW-1133">Transmembrane helix</keyword>
<dbReference type="InterPro" id="IPR036179">
    <property type="entry name" value="Ig-like_dom_sf"/>
</dbReference>
<feature type="compositionally biased region" description="Gly residues" evidence="1">
    <location>
        <begin position="620"/>
        <end position="633"/>
    </location>
</feature>
<name>A0ABW9HXC5_9ACTN</name>
<accession>A0ABW9HXC5</accession>
<evidence type="ECO:0000256" key="2">
    <source>
        <dbReference type="SAM" id="Phobius"/>
    </source>
</evidence>
<feature type="compositionally biased region" description="Gly residues" evidence="1">
    <location>
        <begin position="788"/>
        <end position="811"/>
    </location>
</feature>
<feature type="compositionally biased region" description="Low complexity" evidence="1">
    <location>
        <begin position="812"/>
        <end position="832"/>
    </location>
</feature>
<dbReference type="RefSeq" id="WP_109363821.1">
    <property type="nucleotide sequence ID" value="NZ_JBJVNI010000014.1"/>
</dbReference>
<dbReference type="EMBL" id="JBJVNI010000014">
    <property type="protein sequence ID" value="MFM9612256.1"/>
    <property type="molecule type" value="Genomic_DNA"/>
</dbReference>
<dbReference type="Proteomes" id="UP001631957">
    <property type="component" value="Unassembled WGS sequence"/>
</dbReference>
<comment type="caution">
    <text evidence="4">The sequence shown here is derived from an EMBL/GenBank/DDBJ whole genome shotgun (WGS) entry which is preliminary data.</text>
</comment>
<dbReference type="InterPro" id="IPR006311">
    <property type="entry name" value="TAT_signal"/>
</dbReference>
<dbReference type="SUPFAM" id="SSF48726">
    <property type="entry name" value="Immunoglobulin"/>
    <property type="match status" value="1"/>
</dbReference>